<dbReference type="InterPro" id="IPR013783">
    <property type="entry name" value="Ig-like_fold"/>
</dbReference>
<evidence type="ECO:0000259" key="2">
    <source>
        <dbReference type="PROSITE" id="PS50835"/>
    </source>
</evidence>
<dbReference type="CDD" id="cd00096">
    <property type="entry name" value="Ig"/>
    <property type="match status" value="1"/>
</dbReference>
<name>A0ABD3XL69_SINWO</name>
<keyword evidence="1" id="KW-0812">Transmembrane</keyword>
<dbReference type="Proteomes" id="UP001634394">
    <property type="component" value="Unassembled WGS sequence"/>
</dbReference>
<keyword evidence="1" id="KW-0472">Membrane</keyword>
<gene>
    <name evidence="3" type="ORF">ACJMK2_025734</name>
</gene>
<reference evidence="3 4" key="1">
    <citation type="submission" date="2024-11" db="EMBL/GenBank/DDBJ databases">
        <title>Chromosome-level genome assembly of the freshwater bivalve Anodonta woodiana.</title>
        <authorList>
            <person name="Chen X."/>
        </authorList>
    </citation>
    <scope>NUCLEOTIDE SEQUENCE [LARGE SCALE GENOMIC DNA]</scope>
    <source>
        <strain evidence="3">MN2024</strain>
        <tissue evidence="3">Gills</tissue>
    </source>
</reference>
<comment type="caution">
    <text evidence="3">The sequence shown here is derived from an EMBL/GenBank/DDBJ whole genome shotgun (WGS) entry which is preliminary data.</text>
</comment>
<evidence type="ECO:0000256" key="1">
    <source>
        <dbReference type="SAM" id="Phobius"/>
    </source>
</evidence>
<accession>A0ABD3XL69</accession>
<feature type="domain" description="Ig-like" evidence="2">
    <location>
        <begin position="43"/>
        <end position="124"/>
    </location>
</feature>
<keyword evidence="4" id="KW-1185">Reference proteome</keyword>
<dbReference type="InterPro" id="IPR036179">
    <property type="entry name" value="Ig-like_dom_sf"/>
</dbReference>
<organism evidence="3 4">
    <name type="scientific">Sinanodonta woodiana</name>
    <name type="common">Chinese pond mussel</name>
    <name type="synonym">Anodonta woodiana</name>
    <dbReference type="NCBI Taxonomy" id="1069815"/>
    <lineage>
        <taxon>Eukaryota</taxon>
        <taxon>Metazoa</taxon>
        <taxon>Spiralia</taxon>
        <taxon>Lophotrochozoa</taxon>
        <taxon>Mollusca</taxon>
        <taxon>Bivalvia</taxon>
        <taxon>Autobranchia</taxon>
        <taxon>Heteroconchia</taxon>
        <taxon>Palaeoheterodonta</taxon>
        <taxon>Unionida</taxon>
        <taxon>Unionoidea</taxon>
        <taxon>Unionidae</taxon>
        <taxon>Unioninae</taxon>
        <taxon>Sinanodonta</taxon>
    </lineage>
</organism>
<protein>
    <recommendedName>
        <fullName evidence="2">Ig-like domain-containing protein</fullName>
    </recommendedName>
</protein>
<evidence type="ECO:0000313" key="3">
    <source>
        <dbReference type="EMBL" id="KAL3885688.1"/>
    </source>
</evidence>
<dbReference type="InterPro" id="IPR007110">
    <property type="entry name" value="Ig-like_dom"/>
</dbReference>
<keyword evidence="1" id="KW-1133">Transmembrane helix</keyword>
<dbReference type="SUPFAM" id="SSF48726">
    <property type="entry name" value="Immunoglobulin"/>
    <property type="match status" value="1"/>
</dbReference>
<proteinExistence type="predicted"/>
<feature type="transmembrane region" description="Helical" evidence="1">
    <location>
        <begin position="212"/>
        <end position="233"/>
    </location>
</feature>
<sequence length="280" mass="31505">MVNIDFLNITKNDAGTYKVVRAWNSMDLDDSVHLITIDETTIPRIEMAGHNILNSTIILECRLPSPSNMEIVWKINESLIGSHGRYSQNDRFLSIMNVTVDDQYNSYKCNESGNAVESDPYSIKIFCHSLDEIYPLFTRFNQISSIYLPAVLHNNVSTKLTRGLYKVGKYILETLLISLYVGRCCHVTCQSLATVAAVKYDGILLFPFKRHLLYVLIGAGGVVAVALLAYLSAKIRTCNRVDRESTGNTFTVSNIADRDQNLYEEALPGNYWTILKNTEG</sequence>
<dbReference type="Gene3D" id="2.60.40.10">
    <property type="entry name" value="Immunoglobulins"/>
    <property type="match status" value="1"/>
</dbReference>
<dbReference type="EMBL" id="JBJQND010000002">
    <property type="protein sequence ID" value="KAL3885688.1"/>
    <property type="molecule type" value="Genomic_DNA"/>
</dbReference>
<dbReference type="PROSITE" id="PS50835">
    <property type="entry name" value="IG_LIKE"/>
    <property type="match status" value="1"/>
</dbReference>
<evidence type="ECO:0000313" key="4">
    <source>
        <dbReference type="Proteomes" id="UP001634394"/>
    </source>
</evidence>
<dbReference type="AlphaFoldDB" id="A0ABD3XL69"/>